<protein>
    <submittedName>
        <fullName evidence="1">Uncharacterized protein</fullName>
    </submittedName>
</protein>
<keyword evidence="2" id="KW-1185">Reference proteome</keyword>
<gene>
    <name evidence="1" type="ORF">SAMN05444170_2715</name>
</gene>
<evidence type="ECO:0000313" key="2">
    <source>
        <dbReference type="Proteomes" id="UP000184096"/>
    </source>
</evidence>
<sequence>MEVLLSLLLVLFGLEEPTSQNAFFIPIPSMIAPAAEFGCPNAGTVFTYDVRAANTNRPNRVVAIEQDGLRCWVKSDAWGKYDWFGGFGARLDDEDLAEQKLIADLWPLRVGHLSKASNYNLPSRFSEVEYAVDAYGLAVVPAGKFWAYKIRKDYYWQNRLIRTTTLWWAPSLKYLILQWPEEPGKVSRAGGFNWGLLSVSSG</sequence>
<name>A0A1M7TUD7_9BRAD</name>
<dbReference type="Proteomes" id="UP000184096">
    <property type="component" value="Chromosome I"/>
</dbReference>
<dbReference type="OrthoDB" id="8593755at2"/>
<reference evidence="2" key="1">
    <citation type="submission" date="2016-11" db="EMBL/GenBank/DDBJ databases">
        <authorList>
            <person name="Varghese N."/>
            <person name="Submissions S."/>
        </authorList>
    </citation>
    <scope>NUCLEOTIDE SEQUENCE [LARGE SCALE GENOMIC DNA]</scope>
    <source>
        <strain evidence="2">GAS401</strain>
    </source>
</reference>
<proteinExistence type="predicted"/>
<organism evidence="1 2">
    <name type="scientific">Bradyrhizobium erythrophlei</name>
    <dbReference type="NCBI Taxonomy" id="1437360"/>
    <lineage>
        <taxon>Bacteria</taxon>
        <taxon>Pseudomonadati</taxon>
        <taxon>Pseudomonadota</taxon>
        <taxon>Alphaproteobacteria</taxon>
        <taxon>Hyphomicrobiales</taxon>
        <taxon>Nitrobacteraceae</taxon>
        <taxon>Bradyrhizobium</taxon>
    </lineage>
</organism>
<dbReference type="EMBL" id="LT670849">
    <property type="protein sequence ID" value="SHN74367.1"/>
    <property type="molecule type" value="Genomic_DNA"/>
</dbReference>
<dbReference type="AlphaFoldDB" id="A0A1M7TUD7"/>
<dbReference type="RefSeq" id="WP_156898516.1">
    <property type="nucleotide sequence ID" value="NZ_LT670849.1"/>
</dbReference>
<evidence type="ECO:0000313" key="1">
    <source>
        <dbReference type="EMBL" id="SHN74367.1"/>
    </source>
</evidence>
<accession>A0A1M7TUD7</accession>